<evidence type="ECO:0000313" key="3">
    <source>
        <dbReference type="Proteomes" id="UP000095280"/>
    </source>
</evidence>
<feature type="region of interest" description="Disordered" evidence="1">
    <location>
        <begin position="68"/>
        <end position="93"/>
    </location>
</feature>
<dbReference type="WBParaSite" id="maker-uti_cns_0009960-snap-gene-0.5-mRNA-1">
    <property type="protein sequence ID" value="maker-uti_cns_0009960-snap-gene-0.5-mRNA-1"/>
    <property type="gene ID" value="maker-uti_cns_0009960-snap-gene-0.5"/>
</dbReference>
<evidence type="ECO:0000313" key="4">
    <source>
        <dbReference type="WBParaSite" id="maker-uti_cns_0009960-snap-gene-0.5-mRNA-1"/>
    </source>
</evidence>
<dbReference type="PANTHER" id="PTHR16019">
    <property type="entry name" value="SYNAPSE-ASSOCIATED PROTEIN"/>
    <property type="match status" value="1"/>
</dbReference>
<dbReference type="GO" id="GO:0038203">
    <property type="term" value="P:TORC2 signaling"/>
    <property type="evidence" value="ECO:0007669"/>
    <property type="project" value="TreeGrafter"/>
</dbReference>
<feature type="domain" description="BSD" evidence="2">
    <location>
        <begin position="130"/>
        <end position="165"/>
    </location>
</feature>
<organism evidence="3 4">
    <name type="scientific">Macrostomum lignano</name>
    <dbReference type="NCBI Taxonomy" id="282301"/>
    <lineage>
        <taxon>Eukaryota</taxon>
        <taxon>Metazoa</taxon>
        <taxon>Spiralia</taxon>
        <taxon>Lophotrochozoa</taxon>
        <taxon>Platyhelminthes</taxon>
        <taxon>Rhabditophora</taxon>
        <taxon>Macrostomorpha</taxon>
        <taxon>Macrostomida</taxon>
        <taxon>Macrostomidae</taxon>
        <taxon>Macrostomum</taxon>
    </lineage>
</organism>
<dbReference type="SUPFAM" id="SSF140383">
    <property type="entry name" value="BSD domain-like"/>
    <property type="match status" value="1"/>
</dbReference>
<evidence type="ECO:0000259" key="2">
    <source>
        <dbReference type="PROSITE" id="PS50858"/>
    </source>
</evidence>
<feature type="compositionally biased region" description="Low complexity" evidence="1">
    <location>
        <begin position="68"/>
        <end position="80"/>
    </location>
</feature>
<dbReference type="InterPro" id="IPR035925">
    <property type="entry name" value="BSD_dom_sf"/>
</dbReference>
<name>A0A1I8I649_9PLAT</name>
<dbReference type="SMART" id="SM00751">
    <property type="entry name" value="BSD"/>
    <property type="match status" value="1"/>
</dbReference>
<dbReference type="PROSITE" id="PS50858">
    <property type="entry name" value="BSD"/>
    <property type="match status" value="1"/>
</dbReference>
<dbReference type="Proteomes" id="UP000095280">
    <property type="component" value="Unplaced"/>
</dbReference>
<dbReference type="GO" id="GO:0005634">
    <property type="term" value="C:nucleus"/>
    <property type="evidence" value="ECO:0007669"/>
    <property type="project" value="TreeGrafter"/>
</dbReference>
<dbReference type="Gene3D" id="1.10.3970.10">
    <property type="entry name" value="BSD domain"/>
    <property type="match status" value="1"/>
</dbReference>
<dbReference type="PANTHER" id="PTHR16019:SF6">
    <property type="entry name" value="SYNAPSE-ASSOCIATED PROTEIN 1"/>
    <property type="match status" value="1"/>
</dbReference>
<accession>A0A1I8I649</accession>
<dbReference type="Pfam" id="PF03909">
    <property type="entry name" value="BSD"/>
    <property type="match status" value="1"/>
</dbReference>
<keyword evidence="3" id="KW-1185">Reference proteome</keyword>
<protein>
    <submittedName>
        <fullName evidence="4">BSD domain-containing protein</fullName>
    </submittedName>
</protein>
<dbReference type="AlphaFoldDB" id="A0A1I8I649"/>
<dbReference type="InterPro" id="IPR051494">
    <property type="entry name" value="BSD_domain-containing"/>
</dbReference>
<proteinExistence type="predicted"/>
<dbReference type="GO" id="GO:0048172">
    <property type="term" value="P:regulation of short-term neuronal synaptic plasticity"/>
    <property type="evidence" value="ECO:0007669"/>
    <property type="project" value="TreeGrafter"/>
</dbReference>
<dbReference type="GO" id="GO:0005794">
    <property type="term" value="C:Golgi apparatus"/>
    <property type="evidence" value="ECO:0007669"/>
    <property type="project" value="TreeGrafter"/>
</dbReference>
<sequence length="251" mass="26825">SELFQTPTLAMLADASAPSPRQASLGSAAKSWGATLYCLGRRATSAVASTAAAAAAAAMAVTDSGQQQQQQASLASSAAAEPPWSGLEPGPRNQILSLAEDPRNFLRPPPASCGFEFCLEPVLPSAMAALEADPALRQMRFRLVPRRLAEEQFWRNYFYRVSVIRRSAQLSVSTPALATVARDARAHSPAEASECSSACSSDSFERVPSREALEAEVGDDVVEIVYNDWERELQLELAGLEPITSGSQPKD</sequence>
<evidence type="ECO:0000256" key="1">
    <source>
        <dbReference type="SAM" id="MobiDB-lite"/>
    </source>
</evidence>
<dbReference type="InterPro" id="IPR005607">
    <property type="entry name" value="BSD_dom"/>
</dbReference>
<reference evidence="4" key="1">
    <citation type="submission" date="2016-11" db="UniProtKB">
        <authorList>
            <consortium name="WormBaseParasite"/>
        </authorList>
    </citation>
    <scope>IDENTIFICATION</scope>
</reference>